<name>A0A9P8ABJ8_9AGAR</name>
<evidence type="ECO:0000313" key="2">
    <source>
        <dbReference type="EMBL" id="KAG7096387.1"/>
    </source>
</evidence>
<dbReference type="RefSeq" id="XP_043012857.1">
    <property type="nucleotide sequence ID" value="XM_043148265.1"/>
</dbReference>
<protein>
    <recommendedName>
        <fullName evidence="4">Crinkler (CRN) family protein</fullName>
    </recommendedName>
</protein>
<sequence>MAPDSERFFNTLDGFTNRDYEIDDPNYRNLYEVAWKSKDRNAIFEDVVGSEPYKSLKLVLPHTVGHQDHLLVTSEYKAALSDAKRWFDGREDLKTKFTQEESCWKPLSEDEGEGEDQQINTDADPDWPTSSSAQGVLIVCGMPGIGKSCFLYYVLVERLLANLPTCFQTERDRFTYWCDKGVFNCDMEPLRIGFRIPSSVWFLIDSNMDIVSPSSDILRTCARVIQAASPLNARLRWKRKQNLFTYHWFMKPSPLRELLIMRQFWPVPLTDEQVTEFVTSYGPSIRLITQYAHRLYQYRVDLQSRTSQLTFDKLRKLLYDLNVLNAGNESVSHWIFGIYPGRKRYHHTIGFHTSEVYDLVKAVFSESWKTHVCLSVYELFNNGVRWTRGSASYLSQDLPIGGTVLEGNHS</sequence>
<dbReference type="OrthoDB" id="19861at2759"/>
<reference evidence="2" key="1">
    <citation type="journal article" date="2021" name="Genome Biol. Evol.">
        <title>The assembled and annotated genome of the fairy-ring fungus Marasmius oreades.</title>
        <authorList>
            <person name="Hiltunen M."/>
            <person name="Ament-Velasquez S.L."/>
            <person name="Johannesson H."/>
        </authorList>
    </citation>
    <scope>NUCLEOTIDE SEQUENCE</scope>
    <source>
        <strain evidence="2">03SP1</strain>
    </source>
</reference>
<proteinExistence type="predicted"/>
<dbReference type="AlphaFoldDB" id="A0A9P8ABJ8"/>
<feature type="region of interest" description="Disordered" evidence="1">
    <location>
        <begin position="102"/>
        <end position="128"/>
    </location>
</feature>
<evidence type="ECO:0000256" key="1">
    <source>
        <dbReference type="SAM" id="MobiDB-lite"/>
    </source>
</evidence>
<dbReference type="EMBL" id="CM032182">
    <property type="protein sequence ID" value="KAG7096387.1"/>
    <property type="molecule type" value="Genomic_DNA"/>
</dbReference>
<dbReference type="KEGG" id="more:E1B28_003831"/>
<evidence type="ECO:0008006" key="4">
    <source>
        <dbReference type="Google" id="ProtNLM"/>
    </source>
</evidence>
<dbReference type="Proteomes" id="UP001049176">
    <property type="component" value="Chromosome 2"/>
</dbReference>
<keyword evidence="3" id="KW-1185">Reference proteome</keyword>
<organism evidence="2 3">
    <name type="scientific">Marasmius oreades</name>
    <name type="common">fairy-ring Marasmius</name>
    <dbReference type="NCBI Taxonomy" id="181124"/>
    <lineage>
        <taxon>Eukaryota</taxon>
        <taxon>Fungi</taxon>
        <taxon>Dikarya</taxon>
        <taxon>Basidiomycota</taxon>
        <taxon>Agaricomycotina</taxon>
        <taxon>Agaricomycetes</taxon>
        <taxon>Agaricomycetidae</taxon>
        <taxon>Agaricales</taxon>
        <taxon>Marasmiineae</taxon>
        <taxon>Marasmiaceae</taxon>
        <taxon>Marasmius</taxon>
    </lineage>
</organism>
<comment type="caution">
    <text evidence="2">The sequence shown here is derived from an EMBL/GenBank/DDBJ whole genome shotgun (WGS) entry which is preliminary data.</text>
</comment>
<dbReference type="GeneID" id="66072907"/>
<gene>
    <name evidence="2" type="ORF">E1B28_003831</name>
</gene>
<evidence type="ECO:0000313" key="3">
    <source>
        <dbReference type="Proteomes" id="UP001049176"/>
    </source>
</evidence>
<accession>A0A9P8ABJ8</accession>